<evidence type="ECO:0000256" key="1">
    <source>
        <dbReference type="SAM" id="SignalP"/>
    </source>
</evidence>
<dbReference type="KEGG" id="llu:AKJ09_06906"/>
<gene>
    <name evidence="2" type="ORF">AKJ09_06906</name>
</gene>
<keyword evidence="3" id="KW-1185">Reference proteome</keyword>
<feature type="signal peptide" evidence="1">
    <location>
        <begin position="1"/>
        <end position="20"/>
    </location>
</feature>
<proteinExistence type="predicted"/>
<evidence type="ECO:0000313" key="2">
    <source>
        <dbReference type="EMBL" id="AKV00243.1"/>
    </source>
</evidence>
<evidence type="ECO:0008006" key="4">
    <source>
        <dbReference type="Google" id="ProtNLM"/>
    </source>
</evidence>
<dbReference type="Proteomes" id="UP000064967">
    <property type="component" value="Chromosome"/>
</dbReference>
<accession>A0A0K1Q3E0</accession>
<name>A0A0K1Q3E0_9BACT</name>
<dbReference type="PROSITE" id="PS51257">
    <property type="entry name" value="PROKAR_LIPOPROTEIN"/>
    <property type="match status" value="1"/>
</dbReference>
<protein>
    <recommendedName>
        <fullName evidence="4">Lipoprotein</fullName>
    </recommendedName>
</protein>
<dbReference type="AlphaFoldDB" id="A0A0K1Q3E0"/>
<sequence length="368" mass="38691">MRTSRTSAENLLMSAGACVAAIAIATGCAANHTRARGSAPAVERAPCPIAGEQAEDCPYAGIARDLEGAASPADGARDRILSRLARESPALDAAIASVSTIGGDDLKYVDLWGRSGNYDASQLDLPSPRPTVDEAVLDAINARAGMPGARHGNFGPIHDAVTFAGVEHTYGYVFSLLPTPFGFKRARWVRDDLEAGFGLSRGTLGPLPKDGSLFANVTYFAGKIAFRTPDDARELAAVGAGARGVSTELRAFDFARLAPVRVEETLHIPLANGASRTVVLRTDFVPFVARTAAPDGNTNLLVYSARDSADQRARLVTVFPVGTAMRTKALDPARTGSGQPIATQYNAFIEGITGAAAPLTGERRILER</sequence>
<reference evidence="2 3" key="1">
    <citation type="submission" date="2015-08" db="EMBL/GenBank/DDBJ databases">
        <authorList>
            <person name="Babu N.S."/>
            <person name="Beckwith C.J."/>
            <person name="Beseler K.G."/>
            <person name="Brison A."/>
            <person name="Carone J.V."/>
            <person name="Caskin T.P."/>
            <person name="Diamond M."/>
            <person name="Durham M.E."/>
            <person name="Foxe J.M."/>
            <person name="Go M."/>
            <person name="Henderson B.A."/>
            <person name="Jones I.B."/>
            <person name="McGettigan J.A."/>
            <person name="Micheletti S.J."/>
            <person name="Nasrallah M.E."/>
            <person name="Ortiz D."/>
            <person name="Piller C.R."/>
            <person name="Privatt S.R."/>
            <person name="Schneider S.L."/>
            <person name="Sharp S."/>
            <person name="Smith T.C."/>
            <person name="Stanton J.D."/>
            <person name="Ullery H.E."/>
            <person name="Wilson R.J."/>
            <person name="Serrano M.G."/>
            <person name="Buck G."/>
            <person name="Lee V."/>
            <person name="Wang Y."/>
            <person name="Carvalho R."/>
            <person name="Voegtly L."/>
            <person name="Shi R."/>
            <person name="Duckworth R."/>
            <person name="Johnson A."/>
            <person name="Loviza R."/>
            <person name="Walstead R."/>
            <person name="Shah Z."/>
            <person name="Kiflezghi M."/>
            <person name="Wade K."/>
            <person name="Ball S.L."/>
            <person name="Bradley K.W."/>
            <person name="Asai D.J."/>
            <person name="Bowman C.A."/>
            <person name="Russell D.A."/>
            <person name="Pope W.H."/>
            <person name="Jacobs-Sera D."/>
            <person name="Hendrix R.W."/>
            <person name="Hatfull G.F."/>
        </authorList>
    </citation>
    <scope>NUCLEOTIDE SEQUENCE [LARGE SCALE GENOMIC DNA]</scope>
    <source>
        <strain evidence="2 3">DSM 27648</strain>
    </source>
</reference>
<dbReference type="EMBL" id="CP012333">
    <property type="protein sequence ID" value="AKV00243.1"/>
    <property type="molecule type" value="Genomic_DNA"/>
</dbReference>
<evidence type="ECO:0000313" key="3">
    <source>
        <dbReference type="Proteomes" id="UP000064967"/>
    </source>
</evidence>
<dbReference type="STRING" id="1391654.AKJ09_06906"/>
<feature type="chain" id="PRO_5005466804" description="Lipoprotein" evidence="1">
    <location>
        <begin position="21"/>
        <end position="368"/>
    </location>
</feature>
<organism evidence="2 3">
    <name type="scientific">Labilithrix luteola</name>
    <dbReference type="NCBI Taxonomy" id="1391654"/>
    <lineage>
        <taxon>Bacteria</taxon>
        <taxon>Pseudomonadati</taxon>
        <taxon>Myxococcota</taxon>
        <taxon>Polyangia</taxon>
        <taxon>Polyangiales</taxon>
        <taxon>Labilitrichaceae</taxon>
        <taxon>Labilithrix</taxon>
    </lineage>
</organism>
<keyword evidence="1" id="KW-0732">Signal</keyword>